<name>A0A6L3SR26_9HYPH</name>
<dbReference type="AlphaFoldDB" id="A0A6L3SR26"/>
<gene>
    <name evidence="1" type="ORF">F6X53_29920</name>
</gene>
<reference evidence="1 2" key="1">
    <citation type="submission" date="2019-09" db="EMBL/GenBank/DDBJ databases">
        <title>YIM 48816 draft genome.</title>
        <authorList>
            <person name="Jiang L."/>
        </authorList>
    </citation>
    <scope>NUCLEOTIDE SEQUENCE [LARGE SCALE GENOMIC DNA]</scope>
    <source>
        <strain evidence="1 2">YIM 48816</strain>
    </source>
</reference>
<dbReference type="EMBL" id="VZZK01000061">
    <property type="protein sequence ID" value="KAB1070604.1"/>
    <property type="molecule type" value="Genomic_DNA"/>
</dbReference>
<dbReference type="Pfam" id="PF20132">
    <property type="entry name" value="DUF6522"/>
    <property type="match status" value="1"/>
</dbReference>
<accession>A0A6L3SR26</accession>
<comment type="caution">
    <text evidence="1">The sequence shown here is derived from an EMBL/GenBank/DDBJ whole genome shotgun (WGS) entry which is preliminary data.</text>
</comment>
<proteinExistence type="predicted"/>
<organism evidence="1 2">
    <name type="scientific">Methylobacterium soli</name>
    <dbReference type="NCBI Taxonomy" id="553447"/>
    <lineage>
        <taxon>Bacteria</taxon>
        <taxon>Pseudomonadati</taxon>
        <taxon>Pseudomonadota</taxon>
        <taxon>Alphaproteobacteria</taxon>
        <taxon>Hyphomicrobiales</taxon>
        <taxon>Methylobacteriaceae</taxon>
        <taxon>Methylobacterium</taxon>
    </lineage>
</organism>
<keyword evidence="2" id="KW-1185">Reference proteome</keyword>
<protein>
    <submittedName>
        <fullName evidence="1">Uncharacterized protein</fullName>
    </submittedName>
</protein>
<dbReference type="RefSeq" id="WP_151005245.1">
    <property type="nucleotide sequence ID" value="NZ_BPQY01000095.1"/>
</dbReference>
<evidence type="ECO:0000313" key="2">
    <source>
        <dbReference type="Proteomes" id="UP000474159"/>
    </source>
</evidence>
<dbReference type="InterPro" id="IPR045389">
    <property type="entry name" value="DUF6522"/>
</dbReference>
<evidence type="ECO:0000313" key="1">
    <source>
        <dbReference type="EMBL" id="KAB1070604.1"/>
    </source>
</evidence>
<sequence>MRFSCNAQGDWVVDPAELARKLGISCEQLKIEKMLGLVHTRVVPGRGADKGRSQVTVRCREAAWQGFFDCAGYLINECRMSPDSVSGDTVH</sequence>
<dbReference type="OrthoDB" id="7996580at2"/>
<dbReference type="Proteomes" id="UP000474159">
    <property type="component" value="Unassembled WGS sequence"/>
</dbReference>